<keyword evidence="5" id="KW-1185">Reference proteome</keyword>
<dbReference type="Gene3D" id="1.10.150.130">
    <property type="match status" value="1"/>
</dbReference>
<gene>
    <name evidence="4" type="ORF">LX69_01092</name>
</gene>
<dbReference type="OrthoDB" id="1094492at2"/>
<proteinExistence type="predicted"/>
<evidence type="ECO:0000256" key="2">
    <source>
        <dbReference type="ARBA" id="ARBA00023172"/>
    </source>
</evidence>
<evidence type="ECO:0000256" key="1">
    <source>
        <dbReference type="ARBA" id="ARBA00023125"/>
    </source>
</evidence>
<sequence length="434" mass="50413">MATFKVCVFEHQQREDATYPVSIRVTWKRQSAYIKTEYRVSKKQIRQVGKGFELKDAFLLRELNNRIADYEDIKLKKLGSKIEYYTAKELADLFVKQSKDSGGDIDFIEFGRDYASKLKYNYTRIFRSTLNAIVDYTGREKVMFSEITSKFLMSFENHLKTERKVIRDNQLGVPVEVIQPPVSDMTIRNYMSNIRTLFNAAIMQFNDDDKDEIVIKHYPFKKYKIKPLQETKKRNLSIEQIKAILTLPDDGLTERAIIARDVFLISFMLVGTNTVDLFGMPASSIKNGRITYNREKTSDRRRDDAQISIRIEPEVKVLIDKYRATQGGKAFNFAERYTNAQAFNSNLNKGLKVIAEKLGLDIPLSTYYARHSWATIARNDCRISKDDVHMALNHVDDKTKITDIYIARDWSIVDDANRKVIKLVTKTDLHLPHH</sequence>
<evidence type="ECO:0000313" key="5">
    <source>
        <dbReference type="Proteomes" id="UP000249239"/>
    </source>
</evidence>
<reference evidence="4 5" key="1">
    <citation type="submission" date="2018-06" db="EMBL/GenBank/DDBJ databases">
        <title>Genomic Encyclopedia of Archaeal and Bacterial Type Strains, Phase II (KMG-II): from individual species to whole genera.</title>
        <authorList>
            <person name="Goeker M."/>
        </authorList>
    </citation>
    <scope>NUCLEOTIDE SEQUENCE [LARGE SCALE GENOMIC DNA]</scope>
    <source>
        <strain evidence="4 5">DSM 6779</strain>
    </source>
</reference>
<dbReference type="RefSeq" id="WP_111444804.1">
    <property type="nucleotide sequence ID" value="NZ_QKZK01000007.1"/>
</dbReference>
<dbReference type="InterPro" id="IPR010998">
    <property type="entry name" value="Integrase_recombinase_N"/>
</dbReference>
<protein>
    <submittedName>
        <fullName evidence="4">Integrase-like protein</fullName>
    </submittedName>
</protein>
<feature type="domain" description="Phage integrase SAM-like" evidence="3">
    <location>
        <begin position="109"/>
        <end position="203"/>
    </location>
</feature>
<dbReference type="PANTHER" id="PTHR30349">
    <property type="entry name" value="PHAGE INTEGRASE-RELATED"/>
    <property type="match status" value="1"/>
</dbReference>
<dbReference type="AlphaFoldDB" id="A0A2W7NXQ2"/>
<dbReference type="InterPro" id="IPR011010">
    <property type="entry name" value="DNA_brk_join_enz"/>
</dbReference>
<comment type="caution">
    <text evidence="4">The sequence shown here is derived from an EMBL/GenBank/DDBJ whole genome shotgun (WGS) entry which is preliminary data.</text>
</comment>
<dbReference type="Gene3D" id="1.10.443.10">
    <property type="entry name" value="Intergrase catalytic core"/>
    <property type="match status" value="1"/>
</dbReference>
<dbReference type="InterPro" id="IPR025269">
    <property type="entry name" value="SAM-like_dom"/>
</dbReference>
<dbReference type="PANTHER" id="PTHR30349:SF64">
    <property type="entry name" value="PROPHAGE INTEGRASE INTD-RELATED"/>
    <property type="match status" value="1"/>
</dbReference>
<dbReference type="SUPFAM" id="SSF56349">
    <property type="entry name" value="DNA breaking-rejoining enzymes"/>
    <property type="match status" value="1"/>
</dbReference>
<accession>A0A2W7NXQ2</accession>
<dbReference type="Pfam" id="PF13102">
    <property type="entry name" value="Phage_int_SAM_5"/>
    <property type="match status" value="1"/>
</dbReference>
<dbReference type="GO" id="GO:0015074">
    <property type="term" value="P:DNA integration"/>
    <property type="evidence" value="ECO:0007669"/>
    <property type="project" value="InterPro"/>
</dbReference>
<dbReference type="InterPro" id="IPR013762">
    <property type="entry name" value="Integrase-like_cat_sf"/>
</dbReference>
<organism evidence="4 5">
    <name type="scientific">Breznakibacter xylanolyticus</name>
    <dbReference type="NCBI Taxonomy" id="990"/>
    <lineage>
        <taxon>Bacteria</taxon>
        <taxon>Pseudomonadati</taxon>
        <taxon>Bacteroidota</taxon>
        <taxon>Bacteroidia</taxon>
        <taxon>Marinilabiliales</taxon>
        <taxon>Marinilabiliaceae</taxon>
        <taxon>Breznakibacter</taxon>
    </lineage>
</organism>
<dbReference type="Proteomes" id="UP000249239">
    <property type="component" value="Unassembled WGS sequence"/>
</dbReference>
<evidence type="ECO:0000259" key="3">
    <source>
        <dbReference type="Pfam" id="PF13102"/>
    </source>
</evidence>
<keyword evidence="1" id="KW-0238">DNA-binding</keyword>
<dbReference type="GO" id="GO:0003677">
    <property type="term" value="F:DNA binding"/>
    <property type="evidence" value="ECO:0007669"/>
    <property type="project" value="UniProtKB-KW"/>
</dbReference>
<keyword evidence="2" id="KW-0233">DNA recombination</keyword>
<dbReference type="InterPro" id="IPR050090">
    <property type="entry name" value="Tyrosine_recombinase_XerCD"/>
</dbReference>
<dbReference type="GO" id="GO:0006310">
    <property type="term" value="P:DNA recombination"/>
    <property type="evidence" value="ECO:0007669"/>
    <property type="project" value="UniProtKB-KW"/>
</dbReference>
<dbReference type="EMBL" id="QKZK01000007">
    <property type="protein sequence ID" value="PZX18056.1"/>
    <property type="molecule type" value="Genomic_DNA"/>
</dbReference>
<name>A0A2W7NXQ2_9BACT</name>
<evidence type="ECO:0000313" key="4">
    <source>
        <dbReference type="EMBL" id="PZX18056.1"/>
    </source>
</evidence>